<dbReference type="EMBL" id="CAUJNA010003782">
    <property type="protein sequence ID" value="CAJ1409703.1"/>
    <property type="molecule type" value="Genomic_DNA"/>
</dbReference>
<accession>A0AA36NML9</accession>
<comment type="caution">
    <text evidence="1">The sequence shown here is derived from an EMBL/GenBank/DDBJ whole genome shotgun (WGS) entry which is preliminary data.</text>
</comment>
<feature type="non-terminal residue" evidence="1">
    <location>
        <position position="1"/>
    </location>
</feature>
<dbReference type="Proteomes" id="UP001178507">
    <property type="component" value="Unassembled WGS sequence"/>
</dbReference>
<gene>
    <name evidence="1" type="ORF">EVOR1521_LOCUS30728</name>
</gene>
<keyword evidence="2" id="KW-1185">Reference proteome</keyword>
<evidence type="ECO:0000313" key="2">
    <source>
        <dbReference type="Proteomes" id="UP001178507"/>
    </source>
</evidence>
<reference evidence="1" key="1">
    <citation type="submission" date="2023-08" db="EMBL/GenBank/DDBJ databases">
        <authorList>
            <person name="Chen Y."/>
            <person name="Shah S."/>
            <person name="Dougan E. K."/>
            <person name="Thang M."/>
            <person name="Chan C."/>
        </authorList>
    </citation>
    <scope>NUCLEOTIDE SEQUENCE</scope>
</reference>
<organism evidence="1 2">
    <name type="scientific">Effrenium voratum</name>
    <dbReference type="NCBI Taxonomy" id="2562239"/>
    <lineage>
        <taxon>Eukaryota</taxon>
        <taxon>Sar</taxon>
        <taxon>Alveolata</taxon>
        <taxon>Dinophyceae</taxon>
        <taxon>Suessiales</taxon>
        <taxon>Symbiodiniaceae</taxon>
        <taxon>Effrenium</taxon>
    </lineage>
</organism>
<sequence length="62" mass="6781">TAGQMELVPNLEAEWVLDDETLLQCQHFAGIDEARLSDRFGSDFIASLGGMPRLLQFLGVAS</sequence>
<proteinExistence type="predicted"/>
<evidence type="ECO:0000313" key="1">
    <source>
        <dbReference type="EMBL" id="CAJ1409703.1"/>
    </source>
</evidence>
<dbReference type="AlphaFoldDB" id="A0AA36NML9"/>
<name>A0AA36NML9_9DINO</name>
<protein>
    <submittedName>
        <fullName evidence="1">Uncharacterized protein</fullName>
    </submittedName>
</protein>